<keyword evidence="6" id="KW-1185">Reference proteome</keyword>
<dbReference type="PROSITE" id="PS01124">
    <property type="entry name" value="HTH_ARAC_FAMILY_2"/>
    <property type="match status" value="1"/>
</dbReference>
<dbReference type="PANTHER" id="PTHR47893:SF1">
    <property type="entry name" value="REGULATORY PROTEIN PCHR"/>
    <property type="match status" value="1"/>
</dbReference>
<evidence type="ECO:0000313" key="6">
    <source>
        <dbReference type="Proteomes" id="UP000510721"/>
    </source>
</evidence>
<keyword evidence="1" id="KW-0805">Transcription regulation</keyword>
<dbReference type="Gene3D" id="1.10.10.60">
    <property type="entry name" value="Homeodomain-like"/>
    <property type="match status" value="2"/>
</dbReference>
<accession>A0A859R5V5</accession>
<evidence type="ECO:0000256" key="2">
    <source>
        <dbReference type="ARBA" id="ARBA00023125"/>
    </source>
</evidence>
<dbReference type="InterPro" id="IPR009057">
    <property type="entry name" value="Homeodomain-like_sf"/>
</dbReference>
<dbReference type="InterPro" id="IPR053142">
    <property type="entry name" value="PchR_regulatory_protein"/>
</dbReference>
<evidence type="ECO:0000256" key="3">
    <source>
        <dbReference type="ARBA" id="ARBA00023163"/>
    </source>
</evidence>
<evidence type="ECO:0000259" key="4">
    <source>
        <dbReference type="PROSITE" id="PS01124"/>
    </source>
</evidence>
<dbReference type="PROSITE" id="PS00041">
    <property type="entry name" value="HTH_ARAC_FAMILY_1"/>
    <property type="match status" value="1"/>
</dbReference>
<reference evidence="5 6" key="1">
    <citation type="submission" date="2019-06" db="EMBL/GenBank/DDBJ databases">
        <title>Complete genome sequence of Ensifer mexicanus ITTG R7 isolated from nodules of Acacia angustissima (Mill.) Kuntze.</title>
        <authorList>
            <person name="Rincon-Rosales R."/>
            <person name="Rogel M.A."/>
            <person name="Guerrero G."/>
            <person name="Rincon-Molina C.I."/>
            <person name="Lopez-Lopez A."/>
            <person name="Martinez-Romero E."/>
        </authorList>
    </citation>
    <scope>NUCLEOTIDE SEQUENCE [LARGE SCALE GENOMIC DNA]</scope>
    <source>
        <strain evidence="5 6">ITTG R7</strain>
        <plasmid evidence="6">pemeittgr7c</plasmid>
    </source>
</reference>
<dbReference type="EMBL" id="CP041241">
    <property type="protein sequence ID" value="QLL66251.1"/>
    <property type="molecule type" value="Genomic_DNA"/>
</dbReference>
<dbReference type="SUPFAM" id="SSF46689">
    <property type="entry name" value="Homeodomain-like"/>
    <property type="match status" value="2"/>
</dbReference>
<keyword evidence="2" id="KW-0238">DNA-binding</keyword>
<organism evidence="5 6">
    <name type="scientific">Sinorhizobium mexicanum</name>
    <dbReference type="NCBI Taxonomy" id="375549"/>
    <lineage>
        <taxon>Bacteria</taxon>
        <taxon>Pseudomonadati</taxon>
        <taxon>Pseudomonadota</taxon>
        <taxon>Alphaproteobacteria</taxon>
        <taxon>Hyphomicrobiales</taxon>
        <taxon>Rhizobiaceae</taxon>
        <taxon>Sinorhizobium/Ensifer group</taxon>
        <taxon>Sinorhizobium</taxon>
    </lineage>
</organism>
<dbReference type="InterPro" id="IPR018060">
    <property type="entry name" value="HTH_AraC"/>
</dbReference>
<gene>
    <name evidence="5" type="ORF">FKV68_29065</name>
</gene>
<dbReference type="InterPro" id="IPR018062">
    <property type="entry name" value="HTH_AraC-typ_CS"/>
</dbReference>
<dbReference type="Proteomes" id="UP000510721">
    <property type="component" value="Plasmid pEmeITTGR7c"/>
</dbReference>
<evidence type="ECO:0000313" key="5">
    <source>
        <dbReference type="EMBL" id="QLL66251.1"/>
    </source>
</evidence>
<keyword evidence="3" id="KW-0804">Transcription</keyword>
<sequence>MHASFLAAYLGSDPGAANSLSQIANSLRQVDVIDHRMLRPGRSAQILIVDCRQPHQHEHQPLKLPPELMQLALVSETGLHRSAIFASGFLDYLLWPLIEQEVVSRLGACVAQIERRSAALFFSADPLVQKSCDLLVQRVARQIPLSELARIVGTNRTTLVNRFETSFGCGPITWLRHYRMAEAARRLRSGNESVSKIAETLGYENSNNFSTAFKSVHGLPPLLYRKMAFRREKPV</sequence>
<dbReference type="PANTHER" id="PTHR47893">
    <property type="entry name" value="REGULATORY PROTEIN PCHR"/>
    <property type="match status" value="1"/>
</dbReference>
<dbReference type="KEGG" id="emx:FKV68_29065"/>
<protein>
    <submittedName>
        <fullName evidence="5">Helix-turn-helix transcriptional regulator</fullName>
    </submittedName>
</protein>
<dbReference type="GO" id="GO:0003700">
    <property type="term" value="F:DNA-binding transcription factor activity"/>
    <property type="evidence" value="ECO:0007669"/>
    <property type="project" value="InterPro"/>
</dbReference>
<name>A0A859R5V5_9HYPH</name>
<dbReference type="AlphaFoldDB" id="A0A859R5V5"/>
<dbReference type="GO" id="GO:0043565">
    <property type="term" value="F:sequence-specific DNA binding"/>
    <property type="evidence" value="ECO:0007669"/>
    <property type="project" value="InterPro"/>
</dbReference>
<dbReference type="SMART" id="SM00342">
    <property type="entry name" value="HTH_ARAC"/>
    <property type="match status" value="1"/>
</dbReference>
<keyword evidence="5" id="KW-0614">Plasmid</keyword>
<evidence type="ECO:0000256" key="1">
    <source>
        <dbReference type="ARBA" id="ARBA00023015"/>
    </source>
</evidence>
<geneLocation type="plasmid" evidence="6">
    <name>pemeittgr7c</name>
</geneLocation>
<dbReference type="Pfam" id="PF12833">
    <property type="entry name" value="HTH_18"/>
    <property type="match status" value="1"/>
</dbReference>
<proteinExistence type="predicted"/>
<feature type="domain" description="HTH araC/xylS-type" evidence="4">
    <location>
        <begin position="129"/>
        <end position="227"/>
    </location>
</feature>